<evidence type="ECO:0000256" key="2">
    <source>
        <dbReference type="ARBA" id="ARBA00022679"/>
    </source>
</evidence>
<evidence type="ECO:0000256" key="1">
    <source>
        <dbReference type="ARBA" id="ARBA00022603"/>
    </source>
</evidence>
<feature type="domain" description="Thymidylate synthase/dCMP hydroxymethylase" evidence="3">
    <location>
        <begin position="34"/>
        <end position="238"/>
    </location>
</feature>
<evidence type="ECO:0000259" key="3">
    <source>
        <dbReference type="Pfam" id="PF00303"/>
    </source>
</evidence>
<keyword evidence="2" id="KW-0808">Transferase</keyword>
<sequence>MHYSNFHEAYIETLHETYHHPHFFNAPRGNPSREKLNHHLSIKNPVERVCYLASRKTNIVFNFAEVLWYLSANNSLDFIGYYSKRMPEYSMNRKTLTGTAYGPKIFEFGNAKVNQWKQIKDLLTYEDVDSKRAFMQIFDATELVVPKNIDVSCTLGLQFFVRENKLYTASFMRANDAFRGIVSDVFSFTFIQELMARELNLELREYFHNVGSIHVYQPDNQWTEKVLQEAKSDLQKMKPEFEFPKMPAINNWPSIETVLKYESLLRKDQIQMSNLDIEQLDLPEYWKQVLLLFSLYQYIANKRAIDFSLYTNLLPIYQHFMINKWPSHFKKSEKIY</sequence>
<dbReference type="Proteomes" id="UP000004725">
    <property type="component" value="Unassembled WGS sequence"/>
</dbReference>
<dbReference type="CDD" id="cd00351">
    <property type="entry name" value="TS_Pyrimidine_HMase"/>
    <property type="match status" value="1"/>
</dbReference>
<protein>
    <recommendedName>
        <fullName evidence="3">Thymidylate synthase/dCMP hydroxymethylase domain-containing protein</fullName>
    </recommendedName>
</protein>
<dbReference type="InterPro" id="IPR036926">
    <property type="entry name" value="Thymidate_synth/dCMP_Mease_sf"/>
</dbReference>
<reference evidence="4 5" key="1">
    <citation type="journal article" date="2012" name="J. Bacteriol.">
        <title>Genome Sequence of the Antarctic Psychrophile Bacterium Planococcus antarcticus DSM 14505.</title>
        <authorList>
            <person name="Margolles A."/>
            <person name="Gueimonde M."/>
            <person name="Sanchez B."/>
        </authorList>
    </citation>
    <scope>NUCLEOTIDE SEQUENCE [LARGE SCALE GENOMIC DNA]</scope>
    <source>
        <strain evidence="4 5">DSM 14505</strain>
    </source>
</reference>
<dbReference type="SUPFAM" id="SSF55831">
    <property type="entry name" value="Thymidylate synthase/dCMP hydroxymethylase"/>
    <property type="match status" value="1"/>
</dbReference>
<dbReference type="InterPro" id="IPR023451">
    <property type="entry name" value="Thymidate_synth/dCMP_Mease_dom"/>
</dbReference>
<accession>A0AA87LMY8</accession>
<comment type="caution">
    <text evidence="4">The sequence shown here is derived from an EMBL/GenBank/DDBJ whole genome shotgun (WGS) entry which is preliminary data.</text>
</comment>
<dbReference type="GO" id="GO:0004799">
    <property type="term" value="F:thymidylate synthase activity"/>
    <property type="evidence" value="ECO:0007669"/>
    <property type="project" value="TreeGrafter"/>
</dbReference>
<evidence type="ECO:0000313" key="4">
    <source>
        <dbReference type="EMBL" id="EIM04933.1"/>
    </source>
</evidence>
<dbReference type="GO" id="GO:0032259">
    <property type="term" value="P:methylation"/>
    <property type="evidence" value="ECO:0007669"/>
    <property type="project" value="UniProtKB-KW"/>
</dbReference>
<dbReference type="Pfam" id="PF00303">
    <property type="entry name" value="Thymidylat_synt"/>
    <property type="match status" value="1"/>
</dbReference>
<dbReference type="GO" id="GO:0006231">
    <property type="term" value="P:dTMP biosynthetic process"/>
    <property type="evidence" value="ECO:0007669"/>
    <property type="project" value="TreeGrafter"/>
</dbReference>
<dbReference type="Gene3D" id="3.30.572.10">
    <property type="entry name" value="Thymidylate synthase/dCMP hydroxymethylase domain"/>
    <property type="match status" value="1"/>
</dbReference>
<dbReference type="InterPro" id="IPR045097">
    <property type="entry name" value="Thymidate_synth/dCMP_Mease"/>
</dbReference>
<gene>
    <name evidence="4" type="ORF">A1A1_18857</name>
</gene>
<dbReference type="EMBL" id="AJYB01000127">
    <property type="protein sequence ID" value="EIM04933.1"/>
    <property type="molecule type" value="Genomic_DNA"/>
</dbReference>
<evidence type="ECO:0000313" key="5">
    <source>
        <dbReference type="Proteomes" id="UP000004725"/>
    </source>
</evidence>
<dbReference type="AlphaFoldDB" id="A0AA87LMY8"/>
<proteinExistence type="predicted"/>
<organism evidence="4 5">
    <name type="scientific">Planococcus antarcticus DSM 14505</name>
    <dbReference type="NCBI Taxonomy" id="1185653"/>
    <lineage>
        <taxon>Bacteria</taxon>
        <taxon>Bacillati</taxon>
        <taxon>Bacillota</taxon>
        <taxon>Bacilli</taxon>
        <taxon>Bacillales</taxon>
        <taxon>Caryophanaceae</taxon>
        <taxon>Planococcus</taxon>
    </lineage>
</organism>
<dbReference type="PANTHER" id="PTHR11548:SF9">
    <property type="entry name" value="THYMIDYLATE SYNTHASE"/>
    <property type="match status" value="1"/>
</dbReference>
<dbReference type="RefSeq" id="WP_006831694.1">
    <property type="nucleotide sequence ID" value="NZ_AJYB01000127.1"/>
</dbReference>
<name>A0AA87LMY8_9BACL</name>
<keyword evidence="1" id="KW-0489">Methyltransferase</keyword>
<dbReference type="PANTHER" id="PTHR11548">
    <property type="entry name" value="THYMIDYLATE SYNTHASE 1"/>
    <property type="match status" value="1"/>
</dbReference>
<dbReference type="GO" id="GO:0005829">
    <property type="term" value="C:cytosol"/>
    <property type="evidence" value="ECO:0007669"/>
    <property type="project" value="TreeGrafter"/>
</dbReference>